<evidence type="ECO:0000313" key="2">
    <source>
        <dbReference type="Proteomes" id="UP001221757"/>
    </source>
</evidence>
<keyword evidence="2" id="KW-1185">Reference proteome</keyword>
<comment type="caution">
    <text evidence="1">The sequence shown here is derived from an EMBL/GenBank/DDBJ whole genome shotgun (WGS) entry which is preliminary data.</text>
</comment>
<dbReference type="EMBL" id="JARKIE010000105">
    <property type="protein sequence ID" value="KAJ7683755.1"/>
    <property type="molecule type" value="Genomic_DNA"/>
</dbReference>
<feature type="non-terminal residue" evidence="1">
    <location>
        <position position="70"/>
    </location>
</feature>
<protein>
    <submittedName>
        <fullName evidence="1">Uncharacterized protein</fullName>
    </submittedName>
</protein>
<feature type="non-terminal residue" evidence="1">
    <location>
        <position position="1"/>
    </location>
</feature>
<dbReference type="AlphaFoldDB" id="A0AAD7D858"/>
<gene>
    <name evidence="1" type="ORF">B0H17DRAFT_866170</name>
</gene>
<accession>A0AAD7D858</accession>
<proteinExistence type="predicted"/>
<evidence type="ECO:0000313" key="1">
    <source>
        <dbReference type="EMBL" id="KAJ7683755.1"/>
    </source>
</evidence>
<name>A0AAD7D858_MYCRO</name>
<dbReference type="Proteomes" id="UP001221757">
    <property type="component" value="Unassembled WGS sequence"/>
</dbReference>
<sequence>PALANGSQPDLILVEEDANGVVHQMQAFNTETAEQLNLWLSGFESQLHQMSDVNYDFFVHALMMIYAEKV</sequence>
<reference evidence="1" key="1">
    <citation type="submission" date="2023-03" db="EMBL/GenBank/DDBJ databases">
        <title>Massive genome expansion in bonnet fungi (Mycena s.s.) driven by repeated elements and novel gene families across ecological guilds.</title>
        <authorList>
            <consortium name="Lawrence Berkeley National Laboratory"/>
            <person name="Harder C.B."/>
            <person name="Miyauchi S."/>
            <person name="Viragh M."/>
            <person name="Kuo A."/>
            <person name="Thoen E."/>
            <person name="Andreopoulos B."/>
            <person name="Lu D."/>
            <person name="Skrede I."/>
            <person name="Drula E."/>
            <person name="Henrissat B."/>
            <person name="Morin E."/>
            <person name="Kohler A."/>
            <person name="Barry K."/>
            <person name="LaButti K."/>
            <person name="Morin E."/>
            <person name="Salamov A."/>
            <person name="Lipzen A."/>
            <person name="Mereny Z."/>
            <person name="Hegedus B."/>
            <person name="Baldrian P."/>
            <person name="Stursova M."/>
            <person name="Weitz H."/>
            <person name="Taylor A."/>
            <person name="Grigoriev I.V."/>
            <person name="Nagy L.G."/>
            <person name="Martin F."/>
            <person name="Kauserud H."/>
        </authorList>
    </citation>
    <scope>NUCLEOTIDE SEQUENCE</scope>
    <source>
        <strain evidence="1">CBHHK067</strain>
    </source>
</reference>
<organism evidence="1 2">
    <name type="scientific">Mycena rosella</name>
    <name type="common">Pink bonnet</name>
    <name type="synonym">Agaricus rosellus</name>
    <dbReference type="NCBI Taxonomy" id="1033263"/>
    <lineage>
        <taxon>Eukaryota</taxon>
        <taxon>Fungi</taxon>
        <taxon>Dikarya</taxon>
        <taxon>Basidiomycota</taxon>
        <taxon>Agaricomycotina</taxon>
        <taxon>Agaricomycetes</taxon>
        <taxon>Agaricomycetidae</taxon>
        <taxon>Agaricales</taxon>
        <taxon>Marasmiineae</taxon>
        <taxon>Mycenaceae</taxon>
        <taxon>Mycena</taxon>
    </lineage>
</organism>